<feature type="transmembrane region" description="Helical" evidence="9">
    <location>
        <begin position="169"/>
        <end position="189"/>
    </location>
</feature>
<feature type="transmembrane region" description="Helical" evidence="9">
    <location>
        <begin position="293"/>
        <end position="315"/>
    </location>
</feature>
<comment type="similarity">
    <text evidence="2 8">Belongs to the nucleobase:cation symporter-2 (NCS2) (TC 2.A.40) family. Azg-like subfamily.</text>
</comment>
<gene>
    <name evidence="10" type="ORF">BO222_13015</name>
</gene>
<sequence>MKFLDSYFHLSEKGTNVRTEIIAGITTFLAMAYILGVNPMILSDAGMDIESVFTATALSAAVASIIMGILANYPVALAAGMGVNALFAYTICGAMGYSWEAALAAVFLSGVVFVVISITGVRKMIIDAIPVQLKLAIGAGIGFFIAFVGLKNAAIIIANESTFVGIGNFSDPTVLLSIFGILVTIACVVKKVPAAVFVGLIVTAIVGVILGVAGFENMPVLGGVFSFDFKLNAAGAFMNGFTELFANPFNAIVVIFSFLFVDFFDTAGTLVAVGTEVGLVNQKGELEGAEKALLADSIGTVFGAVIGTSTVTSFVESSSGVQVGGKTGLTAVTTGVLFLLSMLISPLILGLITNAVTAPALVVVGVMMARQMKGIDWDNMIYAVSAFVTIISMILTYSISNGIAFGFVAYTVAMISAGKAKEIHPTVWALMVIFVLYFASPYLSF</sequence>
<evidence type="ECO:0000313" key="10">
    <source>
        <dbReference type="EMBL" id="OLU36098.1"/>
    </source>
</evidence>
<keyword evidence="7 8" id="KW-0472">Membrane</keyword>
<feature type="transmembrane region" description="Helical" evidence="9">
    <location>
        <begin position="53"/>
        <end position="70"/>
    </location>
</feature>
<dbReference type="GeneID" id="82204030"/>
<evidence type="ECO:0000256" key="3">
    <source>
        <dbReference type="ARBA" id="ARBA00022448"/>
    </source>
</evidence>
<dbReference type="AlphaFoldDB" id="A0A1U7NCF0"/>
<dbReference type="GO" id="GO:0005886">
    <property type="term" value="C:plasma membrane"/>
    <property type="evidence" value="ECO:0007669"/>
    <property type="project" value="UniProtKB-SubCell"/>
</dbReference>
<feature type="transmembrane region" description="Helical" evidence="9">
    <location>
        <begin position="427"/>
        <end position="444"/>
    </location>
</feature>
<feature type="transmembrane region" description="Helical" evidence="9">
    <location>
        <begin position="249"/>
        <end position="273"/>
    </location>
</feature>
<dbReference type="PIRSF" id="PIRSF005353">
    <property type="entry name" value="PbuG"/>
    <property type="match status" value="1"/>
</dbReference>
<organism evidence="10 11">
    <name type="scientific">Ileibacterium valens</name>
    <dbReference type="NCBI Taxonomy" id="1862668"/>
    <lineage>
        <taxon>Bacteria</taxon>
        <taxon>Bacillati</taxon>
        <taxon>Bacillota</taxon>
        <taxon>Erysipelotrichia</taxon>
        <taxon>Erysipelotrichales</taxon>
        <taxon>Erysipelotrichaceae</taxon>
        <taxon>Ileibacterium</taxon>
    </lineage>
</organism>
<comment type="subcellular location">
    <subcellularLocation>
        <location evidence="1 8">Cell membrane</location>
        <topology evidence="1 8">Multi-pass membrane protein</topology>
    </subcellularLocation>
</comment>
<dbReference type="Proteomes" id="UP000186341">
    <property type="component" value="Unassembled WGS sequence"/>
</dbReference>
<name>A0A1U7NCF0_9FIRM</name>
<evidence type="ECO:0000256" key="7">
    <source>
        <dbReference type="ARBA" id="ARBA00023136"/>
    </source>
</evidence>
<feature type="transmembrane region" description="Helical" evidence="9">
    <location>
        <begin position="77"/>
        <end position="97"/>
    </location>
</feature>
<proteinExistence type="inferred from homology"/>
<dbReference type="PANTHER" id="PTHR43337">
    <property type="entry name" value="XANTHINE/URACIL PERMEASE C887.17-RELATED"/>
    <property type="match status" value="1"/>
</dbReference>
<dbReference type="GO" id="GO:0005345">
    <property type="term" value="F:purine nucleobase transmembrane transporter activity"/>
    <property type="evidence" value="ECO:0007669"/>
    <property type="project" value="TreeGrafter"/>
</dbReference>
<evidence type="ECO:0000256" key="2">
    <source>
        <dbReference type="ARBA" id="ARBA00005697"/>
    </source>
</evidence>
<keyword evidence="4 8" id="KW-1003">Cell membrane</keyword>
<keyword evidence="5 8" id="KW-0812">Transmembrane</keyword>
<evidence type="ECO:0000256" key="4">
    <source>
        <dbReference type="ARBA" id="ARBA00022475"/>
    </source>
</evidence>
<evidence type="ECO:0000313" key="11">
    <source>
        <dbReference type="Proteomes" id="UP000186341"/>
    </source>
</evidence>
<evidence type="ECO:0000256" key="9">
    <source>
        <dbReference type="SAM" id="Phobius"/>
    </source>
</evidence>
<dbReference type="InterPro" id="IPR006043">
    <property type="entry name" value="NCS2"/>
</dbReference>
<keyword evidence="11" id="KW-1185">Reference proteome</keyword>
<evidence type="ECO:0000256" key="1">
    <source>
        <dbReference type="ARBA" id="ARBA00004651"/>
    </source>
</evidence>
<dbReference type="Pfam" id="PF00860">
    <property type="entry name" value="Xan_ur_permease"/>
    <property type="match status" value="1"/>
</dbReference>
<feature type="transmembrane region" description="Helical" evidence="9">
    <location>
        <begin position="21"/>
        <end position="41"/>
    </location>
</feature>
<keyword evidence="3 8" id="KW-0813">Transport</keyword>
<dbReference type="InterPro" id="IPR045018">
    <property type="entry name" value="Azg-like"/>
</dbReference>
<dbReference type="InterPro" id="IPR026033">
    <property type="entry name" value="Azg-like_bact_archaea"/>
</dbReference>
<feature type="transmembrane region" description="Helical" evidence="9">
    <location>
        <begin position="335"/>
        <end position="368"/>
    </location>
</feature>
<feature type="transmembrane region" description="Helical" evidence="9">
    <location>
        <begin position="196"/>
        <end position="215"/>
    </location>
</feature>
<evidence type="ECO:0000256" key="5">
    <source>
        <dbReference type="ARBA" id="ARBA00022692"/>
    </source>
</evidence>
<dbReference type="RefSeq" id="WP_075821162.1">
    <property type="nucleotide sequence ID" value="NZ_CAJUTZ010000143.1"/>
</dbReference>
<accession>A0A1U7NCF0</accession>
<comment type="caution">
    <text evidence="10">The sequence shown here is derived from an EMBL/GenBank/DDBJ whole genome shotgun (WGS) entry which is preliminary data.</text>
</comment>
<dbReference type="PANTHER" id="PTHR43337:SF1">
    <property type="entry name" value="XANTHINE_URACIL PERMEASE C887.17-RELATED"/>
    <property type="match status" value="1"/>
</dbReference>
<keyword evidence="6 8" id="KW-1133">Transmembrane helix</keyword>
<dbReference type="OrthoDB" id="9808458at2"/>
<evidence type="ECO:0000256" key="8">
    <source>
        <dbReference type="PIRNR" id="PIRNR005353"/>
    </source>
</evidence>
<feature type="transmembrane region" description="Helical" evidence="9">
    <location>
        <begin position="103"/>
        <end position="121"/>
    </location>
</feature>
<evidence type="ECO:0000256" key="6">
    <source>
        <dbReference type="ARBA" id="ARBA00022989"/>
    </source>
</evidence>
<reference evidence="10 11" key="1">
    <citation type="submission" date="2016-11" db="EMBL/GenBank/DDBJ databases">
        <title>Description of two novel members of the family Erysipelotrichaceae: Ileibacterium lipovorans gen. nov., sp. nov. and Dubosiella newyorkensis, gen. nov., sp. nov.</title>
        <authorList>
            <person name="Cox L.M."/>
            <person name="Sohn J."/>
            <person name="Tyrrell K.L."/>
            <person name="Citron D.M."/>
            <person name="Lawson P.A."/>
            <person name="Patel N.B."/>
            <person name="Iizumi T."/>
            <person name="Perez-Perez G.I."/>
            <person name="Goldstein E.J."/>
            <person name="Blaser M.J."/>
        </authorList>
    </citation>
    <scope>NUCLEOTIDE SEQUENCE [LARGE SCALE GENOMIC DNA]</scope>
    <source>
        <strain evidence="10 11">NYU-BL-A3</strain>
    </source>
</reference>
<feature type="transmembrane region" description="Helical" evidence="9">
    <location>
        <begin position="133"/>
        <end position="157"/>
    </location>
</feature>
<dbReference type="EMBL" id="MPJW01000290">
    <property type="protein sequence ID" value="OLU36098.1"/>
    <property type="molecule type" value="Genomic_DNA"/>
</dbReference>
<protein>
    <submittedName>
        <fullName evidence="10">Guanine permease</fullName>
    </submittedName>
</protein>